<organism evidence="2 3">
    <name type="scientific">Streptomonospora litoralis</name>
    <dbReference type="NCBI Taxonomy" id="2498135"/>
    <lineage>
        <taxon>Bacteria</taxon>
        <taxon>Bacillati</taxon>
        <taxon>Actinomycetota</taxon>
        <taxon>Actinomycetes</taxon>
        <taxon>Streptosporangiales</taxon>
        <taxon>Nocardiopsidaceae</taxon>
        <taxon>Streptomonospora</taxon>
    </lineage>
</organism>
<dbReference type="RefSeq" id="WP_131103016.1">
    <property type="nucleotide sequence ID" value="NZ_CP036456.1"/>
</dbReference>
<evidence type="ECO:0000313" key="2">
    <source>
        <dbReference type="EMBL" id="QBI56857.1"/>
    </source>
</evidence>
<accession>A0A4P6QBK8</accession>
<dbReference type="KEGG" id="strr:EKD16_25585"/>
<sequence length="187" mass="21245">MTQKQPPLWPSRQQWAADAERFVRTLCHPTERVPSDPAHWLTGAELTELRDELAETVKAARREIGRAKHADPDRVTQLKSDRSALNAAAREVRNQRARVDDVLFGTDGVLRVARRHVDDATPAMHRLGVLRGVLATRRDRAADEALRTAITREVARRTTDAGWAKELERRRRIAQPTLTVIDTITQR</sequence>
<keyword evidence="1" id="KW-0175">Coiled coil</keyword>
<gene>
    <name evidence="2" type="ORF">EKD16_25585</name>
</gene>
<feature type="coiled-coil region" evidence="1">
    <location>
        <begin position="43"/>
        <end position="95"/>
    </location>
</feature>
<dbReference type="OrthoDB" id="9928274at2"/>
<evidence type="ECO:0000313" key="3">
    <source>
        <dbReference type="Proteomes" id="UP000292235"/>
    </source>
</evidence>
<dbReference type="Proteomes" id="UP000292235">
    <property type="component" value="Plasmid phiM2"/>
</dbReference>
<protein>
    <submittedName>
        <fullName evidence="2">Uncharacterized protein</fullName>
    </submittedName>
</protein>
<geneLocation type="plasmid" evidence="3">
    <name>phim2</name>
</geneLocation>
<name>A0A4P6QBK8_9ACTN</name>
<dbReference type="EMBL" id="CP036456">
    <property type="protein sequence ID" value="QBI56857.1"/>
    <property type="molecule type" value="Genomic_DNA"/>
</dbReference>
<keyword evidence="2" id="KW-0614">Plasmid</keyword>
<dbReference type="GeneID" id="39493944"/>
<keyword evidence="3" id="KW-1185">Reference proteome</keyword>
<dbReference type="AlphaFoldDB" id="A0A4P6QBK8"/>
<reference evidence="2 3" key="1">
    <citation type="submission" date="2019-02" db="EMBL/GenBank/DDBJ databases">
        <authorList>
            <person name="Khodamoradi S."/>
            <person name="Hahnke R.L."/>
            <person name="Kaempfer P."/>
            <person name="Schumann P."/>
            <person name="Rohde M."/>
            <person name="Steinert M."/>
            <person name="Luzhetskyy A."/>
            <person name="Wink J."/>
            <person name="Ruckert C."/>
        </authorList>
    </citation>
    <scope>NUCLEOTIDE SEQUENCE [LARGE SCALE GENOMIC DNA]</scope>
    <source>
        <strain evidence="2 3">M2</strain>
        <plasmid evidence="3">phim2</plasmid>
    </source>
</reference>
<evidence type="ECO:0000256" key="1">
    <source>
        <dbReference type="SAM" id="Coils"/>
    </source>
</evidence>
<proteinExistence type="predicted"/>